<protein>
    <submittedName>
        <fullName evidence="2">Class I glutamine amidotransferase-like protein</fullName>
    </submittedName>
</protein>
<dbReference type="Proteomes" id="UP000235023">
    <property type="component" value="Unassembled WGS sequence"/>
</dbReference>
<dbReference type="EMBL" id="KZ559536">
    <property type="protein sequence ID" value="PLN81479.1"/>
    <property type="molecule type" value="Genomic_DNA"/>
</dbReference>
<dbReference type="OrthoDB" id="543156at2759"/>
<accession>A0A2J5HVS6</accession>
<dbReference type="PANTHER" id="PTHR43130">
    <property type="entry name" value="ARAC-FAMILY TRANSCRIPTIONAL REGULATOR"/>
    <property type="match status" value="1"/>
</dbReference>
<dbReference type="SUPFAM" id="SSF52317">
    <property type="entry name" value="Class I glutamine amidotransferase-like"/>
    <property type="match status" value="1"/>
</dbReference>
<dbReference type="AlphaFoldDB" id="A0A2J5HVS6"/>
<dbReference type="InterPro" id="IPR052158">
    <property type="entry name" value="INH-QAR"/>
</dbReference>
<sequence length="239" mass="25598">MSPTHKIGLLLYPNADLLDFAGPLEVFSHALHNYDQDQPDRIFSITTLARTQSISVGKDSLNVTANVVLNDNINNDEAISQLLSQLDFDILLVPGAPPAVVTEVSNEVEGVEKRVVRGFVGLGSTPNRERILFSVCTGSVVLGAAGVLGGMRATTHYLALGLLDQICRTTGEGKVDVVEVVEGKRFVDGGLLHAGGQVRLITSGAISSGIDAALFVVKLVVGPEMAEFVVRVMEYEWRE</sequence>
<keyword evidence="2" id="KW-0808">Transferase</keyword>
<reference evidence="3" key="1">
    <citation type="submission" date="2017-12" db="EMBL/GenBank/DDBJ databases">
        <authorList>
            <consortium name="DOE Joint Genome Institute"/>
            <person name="Mondo S.J."/>
            <person name="Kjaerbolling I."/>
            <person name="Vesth T.C."/>
            <person name="Frisvad J.C."/>
            <person name="Nybo J.L."/>
            <person name="Theobald S."/>
            <person name="Kuo A."/>
            <person name="Bowyer P."/>
            <person name="Matsuda Y."/>
            <person name="Lyhne E.K."/>
            <person name="Kogle M.E."/>
            <person name="Clum A."/>
            <person name="Lipzen A."/>
            <person name="Salamov A."/>
            <person name="Ngan C.Y."/>
            <person name="Daum C."/>
            <person name="Chiniquy J."/>
            <person name="Barry K."/>
            <person name="LaButti K."/>
            <person name="Haridas S."/>
            <person name="Simmons B.A."/>
            <person name="Magnuson J.K."/>
            <person name="Mortensen U.H."/>
            <person name="Larsen T.O."/>
            <person name="Grigoriev I.V."/>
            <person name="Baker S.E."/>
            <person name="Andersen M.R."/>
            <person name="Nordberg H.P."/>
            <person name="Cantor M.N."/>
            <person name="Hua S.X."/>
        </authorList>
    </citation>
    <scope>NUCLEOTIDE SEQUENCE [LARGE SCALE GENOMIC DNA]</scope>
    <source>
        <strain evidence="3">IBT 19404</strain>
    </source>
</reference>
<dbReference type="Gene3D" id="3.40.50.880">
    <property type="match status" value="1"/>
</dbReference>
<gene>
    <name evidence="2" type="ORF">BDW42DRAFT_168761</name>
</gene>
<evidence type="ECO:0000313" key="2">
    <source>
        <dbReference type="EMBL" id="PLN81479.1"/>
    </source>
</evidence>
<keyword evidence="3" id="KW-1185">Reference proteome</keyword>
<proteinExistence type="predicted"/>
<feature type="domain" description="DJ-1/PfpI" evidence="1">
    <location>
        <begin position="7"/>
        <end position="168"/>
    </location>
</feature>
<evidence type="ECO:0000313" key="3">
    <source>
        <dbReference type="Proteomes" id="UP000235023"/>
    </source>
</evidence>
<organism evidence="2 3">
    <name type="scientific">Aspergillus taichungensis</name>
    <dbReference type="NCBI Taxonomy" id="482145"/>
    <lineage>
        <taxon>Eukaryota</taxon>
        <taxon>Fungi</taxon>
        <taxon>Dikarya</taxon>
        <taxon>Ascomycota</taxon>
        <taxon>Pezizomycotina</taxon>
        <taxon>Eurotiomycetes</taxon>
        <taxon>Eurotiomycetidae</taxon>
        <taxon>Eurotiales</taxon>
        <taxon>Aspergillaceae</taxon>
        <taxon>Aspergillus</taxon>
        <taxon>Aspergillus subgen. Circumdati</taxon>
    </lineage>
</organism>
<dbReference type="InterPro" id="IPR029062">
    <property type="entry name" value="Class_I_gatase-like"/>
</dbReference>
<name>A0A2J5HVS6_9EURO</name>
<dbReference type="PANTHER" id="PTHR43130:SF3">
    <property type="entry name" value="HTH-TYPE TRANSCRIPTIONAL REGULATOR RV1931C"/>
    <property type="match status" value="1"/>
</dbReference>
<dbReference type="InterPro" id="IPR002818">
    <property type="entry name" value="DJ-1/PfpI"/>
</dbReference>
<keyword evidence="2" id="KW-0315">Glutamine amidotransferase</keyword>
<dbReference type="GO" id="GO:0016740">
    <property type="term" value="F:transferase activity"/>
    <property type="evidence" value="ECO:0007669"/>
    <property type="project" value="UniProtKB-KW"/>
</dbReference>
<evidence type="ECO:0000259" key="1">
    <source>
        <dbReference type="Pfam" id="PF01965"/>
    </source>
</evidence>
<dbReference type="Pfam" id="PF01965">
    <property type="entry name" value="DJ-1_PfpI"/>
    <property type="match status" value="1"/>
</dbReference>